<feature type="region of interest" description="Disordered" evidence="1">
    <location>
        <begin position="177"/>
        <end position="220"/>
    </location>
</feature>
<dbReference type="PANTHER" id="PTHR48475">
    <property type="entry name" value="RIBONUCLEASE H"/>
    <property type="match status" value="1"/>
</dbReference>
<dbReference type="Gene3D" id="3.30.420.10">
    <property type="entry name" value="Ribonuclease H-like superfamily/Ribonuclease H"/>
    <property type="match status" value="1"/>
</dbReference>
<sequence>MAKKGWWAKELPQVLWSYHTTPHSTTNETLFRLTIGTEVVIPVEVREPSPRTALFEPSGNEEELRTNLDMLQEIREKTRVIPIFEELRANLDIILEEAGRGAYRLESLDGRRVLQTWNAANLRISKSDYNQLRTDYKARKTDGRKDRSRVLLQPTMNGLQGPKMDDRIDRSKVLLQSTTNELQGPKNGQSKRRSKVLLQSTTNKLQGPKNGRSKRPIQGLTTIDYKRTTRPKNRLSNRLIRI</sequence>
<reference evidence="2" key="1">
    <citation type="submission" date="2018-05" db="EMBL/GenBank/DDBJ databases">
        <title>Draft genome of Mucuna pruriens seed.</title>
        <authorList>
            <person name="Nnadi N.E."/>
            <person name="Vos R."/>
            <person name="Hasami M.H."/>
            <person name="Devisetty U.K."/>
            <person name="Aguiy J.C."/>
        </authorList>
    </citation>
    <scope>NUCLEOTIDE SEQUENCE [LARGE SCALE GENOMIC DNA]</scope>
    <source>
        <strain evidence="2">JCA_2017</strain>
    </source>
</reference>
<name>A0A371EA44_MUCPR</name>
<feature type="compositionally biased region" description="Polar residues" evidence="1">
    <location>
        <begin position="177"/>
        <end position="188"/>
    </location>
</feature>
<proteinExistence type="predicted"/>
<dbReference type="Proteomes" id="UP000257109">
    <property type="component" value="Unassembled WGS sequence"/>
</dbReference>
<gene>
    <name evidence="2" type="ORF">CR513_58761</name>
</gene>
<protein>
    <submittedName>
        <fullName evidence="2">Uncharacterized protein</fullName>
    </submittedName>
</protein>
<keyword evidence="3" id="KW-1185">Reference proteome</keyword>
<accession>A0A371EA44</accession>
<evidence type="ECO:0000256" key="1">
    <source>
        <dbReference type="SAM" id="MobiDB-lite"/>
    </source>
</evidence>
<evidence type="ECO:0000313" key="2">
    <source>
        <dbReference type="EMBL" id="RDX62869.1"/>
    </source>
</evidence>
<dbReference type="PANTHER" id="PTHR48475:SF2">
    <property type="entry name" value="RIBONUCLEASE H"/>
    <property type="match status" value="1"/>
</dbReference>
<dbReference type="InterPro" id="IPR036397">
    <property type="entry name" value="RNaseH_sf"/>
</dbReference>
<dbReference type="AlphaFoldDB" id="A0A371EA44"/>
<comment type="caution">
    <text evidence="2">The sequence shown here is derived from an EMBL/GenBank/DDBJ whole genome shotgun (WGS) entry which is preliminary data.</text>
</comment>
<evidence type="ECO:0000313" key="3">
    <source>
        <dbReference type="Proteomes" id="UP000257109"/>
    </source>
</evidence>
<organism evidence="2 3">
    <name type="scientific">Mucuna pruriens</name>
    <name type="common">Velvet bean</name>
    <name type="synonym">Dolichos pruriens</name>
    <dbReference type="NCBI Taxonomy" id="157652"/>
    <lineage>
        <taxon>Eukaryota</taxon>
        <taxon>Viridiplantae</taxon>
        <taxon>Streptophyta</taxon>
        <taxon>Embryophyta</taxon>
        <taxon>Tracheophyta</taxon>
        <taxon>Spermatophyta</taxon>
        <taxon>Magnoliopsida</taxon>
        <taxon>eudicotyledons</taxon>
        <taxon>Gunneridae</taxon>
        <taxon>Pentapetalae</taxon>
        <taxon>rosids</taxon>
        <taxon>fabids</taxon>
        <taxon>Fabales</taxon>
        <taxon>Fabaceae</taxon>
        <taxon>Papilionoideae</taxon>
        <taxon>50 kb inversion clade</taxon>
        <taxon>NPAAA clade</taxon>
        <taxon>indigoferoid/millettioid clade</taxon>
        <taxon>Phaseoleae</taxon>
        <taxon>Mucuna</taxon>
    </lineage>
</organism>
<feature type="non-terminal residue" evidence="2">
    <location>
        <position position="1"/>
    </location>
</feature>
<dbReference type="OrthoDB" id="1739513at2759"/>
<dbReference type="EMBL" id="QJKJ01015219">
    <property type="protein sequence ID" value="RDX62869.1"/>
    <property type="molecule type" value="Genomic_DNA"/>
</dbReference>
<dbReference type="GO" id="GO:0003676">
    <property type="term" value="F:nucleic acid binding"/>
    <property type="evidence" value="ECO:0007669"/>
    <property type="project" value="InterPro"/>
</dbReference>